<evidence type="ECO:0000256" key="2">
    <source>
        <dbReference type="ARBA" id="ARBA00022803"/>
    </source>
</evidence>
<evidence type="ECO:0000256" key="5">
    <source>
        <dbReference type="SAM" id="MobiDB-lite"/>
    </source>
</evidence>
<dbReference type="Proteomes" id="UP000236173">
    <property type="component" value="Unassembled WGS sequence"/>
</dbReference>
<dbReference type="AlphaFoldDB" id="A0A2H5XFZ7"/>
<dbReference type="InterPro" id="IPR013105">
    <property type="entry name" value="TPR_2"/>
</dbReference>
<gene>
    <name evidence="6" type="primary">lapB_2</name>
    <name evidence="6" type="ORF">HRbin17_02633</name>
</gene>
<comment type="caution">
    <text evidence="6">The sequence shown here is derived from an EMBL/GenBank/DDBJ whole genome shotgun (WGS) entry which is preliminary data.</text>
</comment>
<dbReference type="PROSITE" id="PS50005">
    <property type="entry name" value="TPR"/>
    <property type="match status" value="1"/>
</dbReference>
<dbReference type="Pfam" id="PF07719">
    <property type="entry name" value="TPR_2"/>
    <property type="match status" value="1"/>
</dbReference>
<dbReference type="PANTHER" id="PTHR44943:SF8">
    <property type="entry name" value="TPR REPEAT-CONTAINING PROTEIN MJ0263"/>
    <property type="match status" value="1"/>
</dbReference>
<accession>A0A2H5XFZ7</accession>
<keyword evidence="4" id="KW-0175">Coiled coil</keyword>
<feature type="compositionally biased region" description="Polar residues" evidence="5">
    <location>
        <begin position="217"/>
        <end position="229"/>
    </location>
</feature>
<dbReference type="Gene3D" id="1.25.40.10">
    <property type="entry name" value="Tetratricopeptide repeat domain"/>
    <property type="match status" value="1"/>
</dbReference>
<evidence type="ECO:0000256" key="3">
    <source>
        <dbReference type="PROSITE-ProRule" id="PRU00339"/>
    </source>
</evidence>
<evidence type="ECO:0000256" key="4">
    <source>
        <dbReference type="SAM" id="Coils"/>
    </source>
</evidence>
<evidence type="ECO:0000256" key="1">
    <source>
        <dbReference type="ARBA" id="ARBA00022737"/>
    </source>
</evidence>
<feature type="repeat" description="TPR" evidence="3">
    <location>
        <begin position="105"/>
        <end position="138"/>
    </location>
</feature>
<dbReference type="SUPFAM" id="SSF48452">
    <property type="entry name" value="TPR-like"/>
    <property type="match status" value="1"/>
</dbReference>
<proteinExistence type="predicted"/>
<dbReference type="InterPro" id="IPR011990">
    <property type="entry name" value="TPR-like_helical_dom_sf"/>
</dbReference>
<keyword evidence="1" id="KW-0677">Repeat</keyword>
<name>A0A2H5XFZ7_9BACT</name>
<dbReference type="EMBL" id="BEHT01000051">
    <property type="protein sequence ID" value="GBD00097.1"/>
    <property type="molecule type" value="Genomic_DNA"/>
</dbReference>
<sequence length="235" mass="26794">MSKTRREKERTQKLWAERRALLRFGYGKLAESIVRQAHRHYQQALQAWQKGDLAEAEKQLRHALDLVPDAPDPLLALGRLLVETQRAEAAVGYLSRASEVDGENPEAHFWFGQALEATGRLRRAKEAYERALQRQPSPELAQRLQERLRQLTARLSEQKASALPDEQAKALEEALHWAQFYLDIGFPRRAREYVEQARQIAPDHPQVRAVAIAVEQSLATPPTPSAATERQQDRG</sequence>
<dbReference type="InterPro" id="IPR051685">
    <property type="entry name" value="Ycf3/AcsC/BcsC/TPR_MFPF"/>
</dbReference>
<evidence type="ECO:0000313" key="6">
    <source>
        <dbReference type="EMBL" id="GBD00097.1"/>
    </source>
</evidence>
<keyword evidence="2 3" id="KW-0802">TPR repeat</keyword>
<dbReference type="PANTHER" id="PTHR44943">
    <property type="entry name" value="CELLULOSE SYNTHASE OPERON PROTEIN C"/>
    <property type="match status" value="1"/>
</dbReference>
<dbReference type="SMART" id="SM00028">
    <property type="entry name" value="TPR"/>
    <property type="match status" value="4"/>
</dbReference>
<protein>
    <submittedName>
        <fullName evidence="6">Lipopolysaccharide assembly protein B</fullName>
    </submittedName>
</protein>
<organism evidence="6 7">
    <name type="scientific">Candidatus Fervidibacter japonicus</name>
    <dbReference type="NCBI Taxonomy" id="2035412"/>
    <lineage>
        <taxon>Bacteria</taxon>
        <taxon>Candidatus Fervidibacterota</taxon>
        <taxon>Candidatus Fervidibacter</taxon>
    </lineage>
</organism>
<reference evidence="7" key="1">
    <citation type="submission" date="2017-09" db="EMBL/GenBank/DDBJ databases">
        <title>Metaegenomics of thermophilic ammonia-oxidizing enrichment culture.</title>
        <authorList>
            <person name="Kato S."/>
            <person name="Suzuki K."/>
        </authorList>
    </citation>
    <scope>NUCLEOTIDE SEQUENCE [LARGE SCALE GENOMIC DNA]</scope>
</reference>
<dbReference type="InterPro" id="IPR019734">
    <property type="entry name" value="TPR_rpt"/>
</dbReference>
<feature type="region of interest" description="Disordered" evidence="5">
    <location>
        <begin position="215"/>
        <end position="235"/>
    </location>
</feature>
<dbReference type="Pfam" id="PF14559">
    <property type="entry name" value="TPR_19"/>
    <property type="match status" value="1"/>
</dbReference>
<feature type="coiled-coil region" evidence="4">
    <location>
        <begin position="114"/>
        <end position="161"/>
    </location>
</feature>
<evidence type="ECO:0000313" key="7">
    <source>
        <dbReference type="Proteomes" id="UP000236173"/>
    </source>
</evidence>